<dbReference type="PANTHER" id="PTHR44083:SF30">
    <property type="entry name" value="TOPLESS-LIKE PROTEIN"/>
    <property type="match status" value="1"/>
</dbReference>
<evidence type="ECO:0000313" key="5">
    <source>
        <dbReference type="Proteomes" id="UP000187406"/>
    </source>
</evidence>
<evidence type="ECO:0000256" key="1">
    <source>
        <dbReference type="ARBA" id="ARBA00022574"/>
    </source>
</evidence>
<evidence type="ECO:0000313" key="4">
    <source>
        <dbReference type="EMBL" id="GAV60553.1"/>
    </source>
</evidence>
<dbReference type="InterPro" id="IPR027728">
    <property type="entry name" value="Topless_fam"/>
</dbReference>
<name>A0A1Q3AYC3_CEPFO</name>
<dbReference type="AlphaFoldDB" id="A0A1Q3AYC3"/>
<dbReference type="SMART" id="SM00668">
    <property type="entry name" value="CTLH"/>
    <property type="match status" value="1"/>
</dbReference>
<dbReference type="InParanoid" id="A0A1Q3AYC3"/>
<dbReference type="PANTHER" id="PTHR44083">
    <property type="entry name" value="TOPLESS-RELATED PROTEIN 1-RELATED"/>
    <property type="match status" value="1"/>
</dbReference>
<organism evidence="4 5">
    <name type="scientific">Cephalotus follicularis</name>
    <name type="common">Albany pitcher plant</name>
    <dbReference type="NCBI Taxonomy" id="3775"/>
    <lineage>
        <taxon>Eukaryota</taxon>
        <taxon>Viridiplantae</taxon>
        <taxon>Streptophyta</taxon>
        <taxon>Embryophyta</taxon>
        <taxon>Tracheophyta</taxon>
        <taxon>Spermatophyta</taxon>
        <taxon>Magnoliopsida</taxon>
        <taxon>eudicotyledons</taxon>
        <taxon>Gunneridae</taxon>
        <taxon>Pentapetalae</taxon>
        <taxon>rosids</taxon>
        <taxon>fabids</taxon>
        <taxon>Oxalidales</taxon>
        <taxon>Cephalotaceae</taxon>
        <taxon>Cephalotus</taxon>
    </lineage>
</organism>
<dbReference type="STRING" id="3775.A0A1Q3AYC3"/>
<dbReference type="Pfam" id="PF21889">
    <property type="entry name" value="TPR1-like_2nd"/>
    <property type="match status" value="1"/>
</dbReference>
<dbReference type="InterPro" id="IPR006595">
    <property type="entry name" value="CTLH_C"/>
</dbReference>
<dbReference type="GO" id="GO:0006355">
    <property type="term" value="P:regulation of DNA-templated transcription"/>
    <property type="evidence" value="ECO:0007669"/>
    <property type="project" value="InterPro"/>
</dbReference>
<dbReference type="Proteomes" id="UP000187406">
    <property type="component" value="Unassembled WGS sequence"/>
</dbReference>
<proteinExistence type="predicted"/>
<dbReference type="PROSITE" id="PS50897">
    <property type="entry name" value="CTLH"/>
    <property type="match status" value="1"/>
</dbReference>
<keyword evidence="1" id="KW-0853">WD repeat</keyword>
<accession>A0A1Q3AYC3</accession>
<evidence type="ECO:0000256" key="2">
    <source>
        <dbReference type="ARBA" id="ARBA00022737"/>
    </source>
</evidence>
<feature type="domain" description="CTLH" evidence="3">
    <location>
        <begin position="25"/>
        <end position="82"/>
    </location>
</feature>
<gene>
    <name evidence="4" type="ORF">CFOL_v3_04083</name>
</gene>
<dbReference type="EMBL" id="BDDD01000156">
    <property type="protein sequence ID" value="GAV60553.1"/>
    <property type="molecule type" value="Genomic_DNA"/>
</dbReference>
<sequence>MILKFLKDENFHETAHTLEREAGLFFDMNHFENMVYKGQWDAAEKYFSGFASLHENMQSTRTYFELRKQKFLDALDRKDRAKAVNIIMNEFKVFLPYNENLCQEATMLLSVDDFRKCKSFSMYGDAATERRYMMNNLKSVFFSNPVLKNKMQTPTSNRSSSLKNFFKIGSDHVGTSYASTSVAPPYKK</sequence>
<dbReference type="InterPro" id="IPR054080">
    <property type="entry name" value="TPR1-like_2nd"/>
</dbReference>
<evidence type="ECO:0000259" key="3">
    <source>
        <dbReference type="PROSITE" id="PS50897"/>
    </source>
</evidence>
<keyword evidence="5" id="KW-1185">Reference proteome</keyword>
<dbReference type="PROSITE" id="PS50896">
    <property type="entry name" value="LISH"/>
    <property type="match status" value="1"/>
</dbReference>
<keyword evidence="2" id="KW-0677">Repeat</keyword>
<dbReference type="OrthoDB" id="1602884at2759"/>
<dbReference type="InterPro" id="IPR006594">
    <property type="entry name" value="LisH"/>
</dbReference>
<comment type="caution">
    <text evidence="4">The sequence shown here is derived from an EMBL/GenBank/DDBJ whole genome shotgun (WGS) entry which is preliminary data.</text>
</comment>
<protein>
    <recommendedName>
        <fullName evidence="3">CTLH domain-containing protein</fullName>
    </recommendedName>
</protein>
<reference evidence="5" key="1">
    <citation type="submission" date="2016-04" db="EMBL/GenBank/DDBJ databases">
        <title>Cephalotus genome sequencing.</title>
        <authorList>
            <person name="Fukushima K."/>
            <person name="Hasebe M."/>
            <person name="Fang X."/>
        </authorList>
    </citation>
    <scope>NUCLEOTIDE SEQUENCE [LARGE SCALE GENOMIC DNA]</scope>
    <source>
        <strain evidence="5">cv. St1</strain>
    </source>
</reference>